<keyword evidence="7" id="KW-1185">Reference proteome</keyword>
<feature type="domain" description="Cytochrome c" evidence="5">
    <location>
        <begin position="32"/>
        <end position="131"/>
    </location>
</feature>
<accession>A0ABQ6M1Z0</accession>
<evidence type="ECO:0000256" key="1">
    <source>
        <dbReference type="ARBA" id="ARBA00022617"/>
    </source>
</evidence>
<dbReference type="InterPro" id="IPR009056">
    <property type="entry name" value="Cyt_c-like_dom"/>
</dbReference>
<keyword evidence="1 4" id="KW-0349">Heme</keyword>
<sequence>MNKFVPVMACLLLLAGCGTGPKGSMGFTLPDGDPNTGKLLFTAFQCSSCHTIKGVAQPEAPELKVALGGETSRIQTYGELVTSIVNPSHKLAKKYAEELVSVNGVSRMRNYNDVMTVSQLIDLVAFVQSSYKLEAYKPTDYEHYRFDIGH</sequence>
<organism evidence="6 7">
    <name type="scientific">Biformimicrobium ophioploci</name>
    <dbReference type="NCBI Taxonomy" id="3036711"/>
    <lineage>
        <taxon>Bacteria</taxon>
        <taxon>Pseudomonadati</taxon>
        <taxon>Pseudomonadota</taxon>
        <taxon>Gammaproteobacteria</taxon>
        <taxon>Cellvibrionales</taxon>
        <taxon>Microbulbiferaceae</taxon>
        <taxon>Biformimicrobium</taxon>
    </lineage>
</organism>
<gene>
    <name evidence="6" type="ORF">MNKW57_26230</name>
</gene>
<proteinExistence type="predicted"/>
<evidence type="ECO:0000256" key="4">
    <source>
        <dbReference type="PROSITE-ProRule" id="PRU00433"/>
    </source>
</evidence>
<evidence type="ECO:0000313" key="7">
    <source>
        <dbReference type="Proteomes" id="UP001224392"/>
    </source>
</evidence>
<dbReference type="PROSITE" id="PS51007">
    <property type="entry name" value="CYTC"/>
    <property type="match status" value="1"/>
</dbReference>
<name>A0ABQ6M1Z0_9GAMM</name>
<evidence type="ECO:0000259" key="5">
    <source>
        <dbReference type="PROSITE" id="PS51007"/>
    </source>
</evidence>
<dbReference type="Pfam" id="PF00034">
    <property type="entry name" value="Cytochrom_C"/>
    <property type="match status" value="1"/>
</dbReference>
<dbReference type="RefSeq" id="WP_285764908.1">
    <property type="nucleotide sequence ID" value="NZ_BSYJ01000005.1"/>
</dbReference>
<reference evidence="6 7" key="1">
    <citation type="submission" date="2023-04" db="EMBL/GenBank/DDBJ databases">
        <title>Marinobulbifer ophiurae gen. nov., sp. Nov., isolate from tissue of brittle star Ophioplocus japonicus.</title>
        <authorList>
            <person name="Kawano K."/>
            <person name="Sawayama S."/>
            <person name="Nakagawa S."/>
        </authorList>
    </citation>
    <scope>NUCLEOTIDE SEQUENCE [LARGE SCALE GENOMIC DNA]</scope>
    <source>
        <strain evidence="6 7">NKW57</strain>
    </source>
</reference>
<evidence type="ECO:0000256" key="2">
    <source>
        <dbReference type="ARBA" id="ARBA00022723"/>
    </source>
</evidence>
<dbReference type="PROSITE" id="PS51257">
    <property type="entry name" value="PROKAR_LIPOPROTEIN"/>
    <property type="match status" value="1"/>
</dbReference>
<dbReference type="Gene3D" id="1.10.760.10">
    <property type="entry name" value="Cytochrome c-like domain"/>
    <property type="match status" value="1"/>
</dbReference>
<evidence type="ECO:0000256" key="3">
    <source>
        <dbReference type="ARBA" id="ARBA00023004"/>
    </source>
</evidence>
<dbReference type="InterPro" id="IPR036909">
    <property type="entry name" value="Cyt_c-like_dom_sf"/>
</dbReference>
<protein>
    <recommendedName>
        <fullName evidence="5">Cytochrome c domain-containing protein</fullName>
    </recommendedName>
</protein>
<comment type="caution">
    <text evidence="6">The sequence shown here is derived from an EMBL/GenBank/DDBJ whole genome shotgun (WGS) entry which is preliminary data.</text>
</comment>
<dbReference type="EMBL" id="BSYJ01000005">
    <property type="protein sequence ID" value="GMG88302.1"/>
    <property type="molecule type" value="Genomic_DNA"/>
</dbReference>
<keyword evidence="2 4" id="KW-0479">Metal-binding</keyword>
<dbReference type="Proteomes" id="UP001224392">
    <property type="component" value="Unassembled WGS sequence"/>
</dbReference>
<dbReference type="SUPFAM" id="SSF46626">
    <property type="entry name" value="Cytochrome c"/>
    <property type="match status" value="1"/>
</dbReference>
<evidence type="ECO:0000313" key="6">
    <source>
        <dbReference type="EMBL" id="GMG88302.1"/>
    </source>
</evidence>
<keyword evidence="3 4" id="KW-0408">Iron</keyword>